<proteinExistence type="predicted"/>
<evidence type="ECO:0000256" key="1">
    <source>
        <dbReference type="SAM" id="SignalP"/>
    </source>
</evidence>
<dbReference type="EMBL" id="NPBY01000010">
    <property type="protein sequence ID" value="PAD79801.1"/>
    <property type="molecule type" value="Genomic_DNA"/>
</dbReference>
<accession>A0A268F363</accession>
<feature type="signal peptide" evidence="1">
    <location>
        <begin position="1"/>
        <end position="34"/>
    </location>
</feature>
<dbReference type="AlphaFoldDB" id="A0A268F363"/>
<sequence length="245" mass="27363">MTKAVKAGRTLPAAAILVLLSAILSGCLYPDNQAQNNRVSYVESVRNLQAAVDDYYQQEGVLPIITAGPEIPRYEKFRINLEQLKNTGYIDDIPATAFEKGGSAYFLIINEETEPTVKVMDLGTVQKVNDVQMSVNRYMTQLGELPAGEELYPGYWTVDVSKIDARSTELRSVYSGQDMSYIMDEAGTVYADYAFDIMQALQKDDITPAEDEDLRIYLEKASFYVPVKSVPYRWINGAPQAQPAE</sequence>
<keyword evidence="5" id="KW-1185">Reference proteome</keyword>
<reference evidence="2 5" key="2">
    <citation type="submission" date="2019-11" db="EMBL/GenBank/DDBJ databases">
        <title>Draft genome sequences of five Paenibacillus species of dairy origin.</title>
        <authorList>
            <person name="Olajide A.M."/>
            <person name="Chen S."/>
            <person name="Lapointe G."/>
        </authorList>
    </citation>
    <scope>NUCLEOTIDE SEQUENCE [LARGE SCALE GENOMIC DNA]</scope>
    <source>
        <strain evidence="2 5">3CS1</strain>
    </source>
</reference>
<dbReference type="OrthoDB" id="2449131at2"/>
<comment type="caution">
    <text evidence="3">The sequence shown here is derived from an EMBL/GenBank/DDBJ whole genome shotgun (WGS) entry which is preliminary data.</text>
</comment>
<evidence type="ECO:0008006" key="6">
    <source>
        <dbReference type="Google" id="ProtNLM"/>
    </source>
</evidence>
<evidence type="ECO:0000313" key="3">
    <source>
        <dbReference type="EMBL" id="PAD79801.1"/>
    </source>
</evidence>
<keyword evidence="1" id="KW-0732">Signal</keyword>
<feature type="chain" id="PRO_5033014475" description="DUF3939 domain-containing protein" evidence="1">
    <location>
        <begin position="35"/>
        <end position="245"/>
    </location>
</feature>
<reference evidence="3 4" key="1">
    <citation type="submission" date="2017-07" db="EMBL/GenBank/DDBJ databases">
        <title>Isolation and whole genome analysis of endospore-forming bacteria from heroin.</title>
        <authorList>
            <person name="Kalinowski J."/>
            <person name="Ahrens B."/>
            <person name="Al-Dilaimi A."/>
            <person name="Winkler A."/>
            <person name="Wibberg D."/>
            <person name="Schleenbecker U."/>
            <person name="Ruckert C."/>
            <person name="Wolfel R."/>
            <person name="Grass G."/>
        </authorList>
    </citation>
    <scope>NUCLEOTIDE SEQUENCE [LARGE SCALE GENOMIC DNA]</scope>
    <source>
        <strain evidence="3 4">7537-G1</strain>
    </source>
</reference>
<evidence type="ECO:0000313" key="4">
    <source>
        <dbReference type="Proteomes" id="UP000215596"/>
    </source>
</evidence>
<organism evidence="3 4">
    <name type="scientific">Paenibacillus campinasensis</name>
    <dbReference type="NCBI Taxonomy" id="66347"/>
    <lineage>
        <taxon>Bacteria</taxon>
        <taxon>Bacillati</taxon>
        <taxon>Bacillota</taxon>
        <taxon>Bacilli</taxon>
        <taxon>Bacillales</taxon>
        <taxon>Paenibacillaceae</taxon>
        <taxon>Paenibacillus</taxon>
    </lineage>
</organism>
<gene>
    <name evidence="3" type="ORF">CHH67_03025</name>
    <name evidence="2" type="ORF">GNP94_03100</name>
</gene>
<dbReference type="PROSITE" id="PS51257">
    <property type="entry name" value="PROKAR_LIPOPROTEIN"/>
    <property type="match status" value="1"/>
</dbReference>
<dbReference type="Proteomes" id="UP000215596">
    <property type="component" value="Unassembled WGS sequence"/>
</dbReference>
<dbReference type="Proteomes" id="UP000435177">
    <property type="component" value="Unassembled WGS sequence"/>
</dbReference>
<evidence type="ECO:0000313" key="5">
    <source>
        <dbReference type="Proteomes" id="UP000435177"/>
    </source>
</evidence>
<protein>
    <recommendedName>
        <fullName evidence="6">DUF3939 domain-containing protein</fullName>
    </recommendedName>
</protein>
<evidence type="ECO:0000313" key="2">
    <source>
        <dbReference type="EMBL" id="MUG64992.1"/>
    </source>
</evidence>
<dbReference type="EMBL" id="WOAA01000001">
    <property type="protein sequence ID" value="MUG64992.1"/>
    <property type="molecule type" value="Genomic_DNA"/>
</dbReference>
<name>A0A268F363_9BACL</name>